<feature type="signal peptide" evidence="14">
    <location>
        <begin position="1"/>
        <end position="22"/>
    </location>
</feature>
<evidence type="ECO:0000256" key="8">
    <source>
        <dbReference type="ARBA" id="ARBA00022801"/>
    </source>
</evidence>
<dbReference type="PANTHER" id="PTHR11533">
    <property type="entry name" value="PROTEASE M1 ZINC METALLOPROTEASE"/>
    <property type="match status" value="1"/>
</dbReference>
<reference evidence="18" key="1">
    <citation type="journal article" date="2019" name="Int. J. Syst. Evol. Microbiol.">
        <title>The Global Catalogue of Microorganisms (GCM) 10K type strain sequencing project: providing services to taxonomists for standard genome sequencing and annotation.</title>
        <authorList>
            <consortium name="The Broad Institute Genomics Platform"/>
            <consortium name="The Broad Institute Genome Sequencing Center for Infectious Disease"/>
            <person name="Wu L."/>
            <person name="Ma J."/>
        </authorList>
    </citation>
    <scope>NUCLEOTIDE SEQUENCE [LARGE SCALE GENOMIC DNA]</scope>
    <source>
        <strain evidence="18">CCUG 59778</strain>
    </source>
</reference>
<gene>
    <name evidence="17" type="ORF">ACFPM7_07135</name>
</gene>
<keyword evidence="10" id="KW-0482">Metalloprotease</keyword>
<evidence type="ECO:0000256" key="4">
    <source>
        <dbReference type="ARBA" id="ARBA00012564"/>
    </source>
</evidence>
<feature type="domain" description="Aminopeptidase N-like N-terminal" evidence="16">
    <location>
        <begin position="62"/>
        <end position="234"/>
    </location>
</feature>
<keyword evidence="17" id="KW-0031">Aminopeptidase</keyword>
<keyword evidence="8 17" id="KW-0378">Hydrolase</keyword>
<comment type="cofactor">
    <cofactor evidence="2">
        <name>Zn(2+)</name>
        <dbReference type="ChEBI" id="CHEBI:29105"/>
    </cofactor>
</comment>
<dbReference type="Proteomes" id="UP001596157">
    <property type="component" value="Unassembled WGS sequence"/>
</dbReference>
<feature type="compositionally biased region" description="Low complexity" evidence="13">
    <location>
        <begin position="37"/>
        <end position="48"/>
    </location>
</feature>
<dbReference type="InterPro" id="IPR014782">
    <property type="entry name" value="Peptidase_M1_dom"/>
</dbReference>
<dbReference type="SUPFAM" id="SSF63737">
    <property type="entry name" value="Leukotriene A4 hydrolase N-terminal domain"/>
    <property type="match status" value="1"/>
</dbReference>
<dbReference type="RefSeq" id="WP_378245165.1">
    <property type="nucleotide sequence ID" value="NZ_JBHSKF010000003.1"/>
</dbReference>
<evidence type="ECO:0000256" key="7">
    <source>
        <dbReference type="ARBA" id="ARBA00022723"/>
    </source>
</evidence>
<comment type="similarity">
    <text evidence="3">Belongs to the peptidase M1 family.</text>
</comment>
<dbReference type="SUPFAM" id="SSF55486">
    <property type="entry name" value="Metalloproteases ('zincins'), catalytic domain"/>
    <property type="match status" value="1"/>
</dbReference>
<keyword evidence="14" id="KW-0732">Signal</keyword>
<dbReference type="Gene3D" id="2.60.40.1730">
    <property type="entry name" value="tricorn interacting facor f3 domain"/>
    <property type="match status" value="1"/>
</dbReference>
<feature type="region of interest" description="Disordered" evidence="13">
    <location>
        <begin position="22"/>
        <end position="53"/>
    </location>
</feature>
<dbReference type="PRINTS" id="PR00756">
    <property type="entry name" value="ALADIPTASE"/>
</dbReference>
<dbReference type="EC" id="3.4.11.2" evidence="4"/>
<evidence type="ECO:0000256" key="1">
    <source>
        <dbReference type="ARBA" id="ARBA00000098"/>
    </source>
</evidence>
<evidence type="ECO:0000256" key="6">
    <source>
        <dbReference type="ARBA" id="ARBA00022670"/>
    </source>
</evidence>
<evidence type="ECO:0000313" key="17">
    <source>
        <dbReference type="EMBL" id="MFC5286820.1"/>
    </source>
</evidence>
<dbReference type="EMBL" id="JBHSKF010000003">
    <property type="protein sequence ID" value="MFC5286820.1"/>
    <property type="molecule type" value="Genomic_DNA"/>
</dbReference>
<organism evidence="17 18">
    <name type="scientific">Actinokineospora guangxiensis</name>
    <dbReference type="NCBI Taxonomy" id="1490288"/>
    <lineage>
        <taxon>Bacteria</taxon>
        <taxon>Bacillati</taxon>
        <taxon>Actinomycetota</taxon>
        <taxon>Actinomycetes</taxon>
        <taxon>Pseudonocardiales</taxon>
        <taxon>Pseudonocardiaceae</taxon>
        <taxon>Actinokineospora</taxon>
    </lineage>
</organism>
<keyword evidence="18" id="KW-1185">Reference proteome</keyword>
<dbReference type="Gene3D" id="1.10.390.10">
    <property type="entry name" value="Neutral Protease Domain 2"/>
    <property type="match status" value="1"/>
</dbReference>
<sequence>MRRAPVICAVVAAGAFSACTSAPDTTAPAEPPPPPVVDGVGADGIGDPYYPQDGNGGYDVTAYEVSISYDPASRELTGDTVVKATATADLSRFNLDLTGFDVSAVEVDGAAAEHTREGEQELVVTRAAPLRAGQEFAVRVRYAGEPQNEQDGPLGAGGWQISKSGGAFAAGEPHSASSWFPVNDHPRDKATFALSARVPDGWSVISNGVEEPPVAEGGWTTYRWVEPNRIATYLTTIGIDKWTFERSKLDDGTPVVNAYAPGAEDKKAVQARMPQILDFLVAEYGPYPQSAAGGIYLNENIAFSLETQGRPIYAKWAEVDVVVHELAHQWWGNSVSVDTWADICLNECFASYASWQWDEHQGEDLDARYRTQVARTFDRARYWNRKLVDMGAGNEFTAVYDKGQLALHALRRKIGEPAWDKVTREWLGTHADGNASWSRFEDLVAATAGEDVRPFLDAWFRQASRPADEHLYPGPLAR</sequence>
<dbReference type="PANTHER" id="PTHR11533:SF297">
    <property type="entry name" value="AMINOPEPTIDASE N"/>
    <property type="match status" value="1"/>
</dbReference>
<dbReference type="InterPro" id="IPR045357">
    <property type="entry name" value="Aminopeptidase_N-like_N"/>
</dbReference>
<evidence type="ECO:0000256" key="5">
    <source>
        <dbReference type="ARBA" id="ARBA00015611"/>
    </source>
</evidence>
<accession>A0ABW0EMP8</accession>
<dbReference type="GO" id="GO:0004177">
    <property type="term" value="F:aminopeptidase activity"/>
    <property type="evidence" value="ECO:0007669"/>
    <property type="project" value="UniProtKB-KW"/>
</dbReference>
<comment type="caution">
    <text evidence="17">The sequence shown here is derived from an EMBL/GenBank/DDBJ whole genome shotgun (WGS) entry which is preliminary data.</text>
</comment>
<comment type="catalytic activity">
    <reaction evidence="1">
        <text>Release of an N-terminal amino acid, Xaa-|-Yaa- from a peptide, amide or arylamide. Xaa is preferably Ala, but may be most amino acids including Pro (slow action). When a terminal hydrophobic residue is followed by a prolyl residue, the two may be released as an intact Xaa-Pro dipeptide.</text>
        <dbReference type="EC" id="3.4.11.2"/>
    </reaction>
</comment>
<dbReference type="InterPro" id="IPR050344">
    <property type="entry name" value="Peptidase_M1_aminopeptidases"/>
</dbReference>
<feature type="domain" description="Peptidase M1 membrane alanine aminopeptidase" evidence="15">
    <location>
        <begin position="314"/>
        <end position="459"/>
    </location>
</feature>
<evidence type="ECO:0000256" key="2">
    <source>
        <dbReference type="ARBA" id="ARBA00001947"/>
    </source>
</evidence>
<dbReference type="CDD" id="cd09603">
    <property type="entry name" value="M1_APN_like"/>
    <property type="match status" value="1"/>
</dbReference>
<name>A0ABW0EMP8_9PSEU</name>
<evidence type="ECO:0000259" key="15">
    <source>
        <dbReference type="Pfam" id="PF01433"/>
    </source>
</evidence>
<dbReference type="InterPro" id="IPR027268">
    <property type="entry name" value="Peptidase_M4/M1_CTD_sf"/>
</dbReference>
<dbReference type="PROSITE" id="PS51257">
    <property type="entry name" value="PROKAR_LIPOPROTEIN"/>
    <property type="match status" value="1"/>
</dbReference>
<evidence type="ECO:0000256" key="3">
    <source>
        <dbReference type="ARBA" id="ARBA00010136"/>
    </source>
</evidence>
<evidence type="ECO:0000256" key="11">
    <source>
        <dbReference type="ARBA" id="ARBA00029811"/>
    </source>
</evidence>
<dbReference type="Pfam" id="PF01433">
    <property type="entry name" value="Peptidase_M1"/>
    <property type="match status" value="1"/>
</dbReference>
<evidence type="ECO:0000256" key="13">
    <source>
        <dbReference type="SAM" id="MobiDB-lite"/>
    </source>
</evidence>
<keyword evidence="9" id="KW-0862">Zinc</keyword>
<evidence type="ECO:0000259" key="16">
    <source>
        <dbReference type="Pfam" id="PF17900"/>
    </source>
</evidence>
<proteinExistence type="inferred from homology"/>
<dbReference type="InterPro" id="IPR001930">
    <property type="entry name" value="Peptidase_M1"/>
</dbReference>
<evidence type="ECO:0000313" key="18">
    <source>
        <dbReference type="Proteomes" id="UP001596157"/>
    </source>
</evidence>
<protein>
    <recommendedName>
        <fullName evidence="5">Aminopeptidase N</fullName>
        <ecNumber evidence="4">3.4.11.2</ecNumber>
    </recommendedName>
    <alternativeName>
        <fullName evidence="11">Alanine aminopeptidase</fullName>
    </alternativeName>
    <alternativeName>
        <fullName evidence="12">Lysyl aminopeptidase</fullName>
    </alternativeName>
</protein>
<dbReference type="Pfam" id="PF17900">
    <property type="entry name" value="Peptidase_M1_N"/>
    <property type="match status" value="1"/>
</dbReference>
<keyword evidence="6" id="KW-0645">Protease</keyword>
<dbReference type="InterPro" id="IPR042097">
    <property type="entry name" value="Aminopeptidase_N-like_N_sf"/>
</dbReference>
<evidence type="ECO:0000256" key="12">
    <source>
        <dbReference type="ARBA" id="ARBA00031533"/>
    </source>
</evidence>
<evidence type="ECO:0000256" key="14">
    <source>
        <dbReference type="SAM" id="SignalP"/>
    </source>
</evidence>
<evidence type="ECO:0000256" key="10">
    <source>
        <dbReference type="ARBA" id="ARBA00023049"/>
    </source>
</evidence>
<evidence type="ECO:0000256" key="9">
    <source>
        <dbReference type="ARBA" id="ARBA00022833"/>
    </source>
</evidence>
<keyword evidence="7" id="KW-0479">Metal-binding</keyword>
<feature type="chain" id="PRO_5046163893" description="Aminopeptidase N" evidence="14">
    <location>
        <begin position="23"/>
        <end position="478"/>
    </location>
</feature>